<dbReference type="AlphaFoldDB" id="A0A1Q5U808"/>
<keyword evidence="2" id="KW-1185">Reference proteome</keyword>
<comment type="caution">
    <text evidence="1">The sequence shown here is derived from an EMBL/GenBank/DDBJ whole genome shotgun (WGS) entry which is preliminary data.</text>
</comment>
<dbReference type="EMBL" id="MNBE01000567">
    <property type="protein sequence ID" value="OKP08608.1"/>
    <property type="molecule type" value="Genomic_DNA"/>
</dbReference>
<accession>A0A1Q5U808</accession>
<sequence>MSTYLQYDAICNELEAIKLHDHESAAYGLWNAILGVQFPVAQEYIVRPQDQHGSQSGARGFSDLHVVQYRNNATEPEKFLIVQCKRAGTESQGAVWEEAVDQLDRYLRATHGKRAPAARTPVYGIAAVGKWMRVYKYDDINQCVLNWAPRRMRWNRWNLKKNDAQVQRILDEILRNH</sequence>
<evidence type="ECO:0000313" key="2">
    <source>
        <dbReference type="Proteomes" id="UP000186955"/>
    </source>
</evidence>
<evidence type="ECO:0000313" key="1">
    <source>
        <dbReference type="EMBL" id="OKP08608.1"/>
    </source>
</evidence>
<proteinExistence type="predicted"/>
<reference evidence="1 2" key="1">
    <citation type="submission" date="2016-10" db="EMBL/GenBank/DDBJ databases">
        <title>Genome sequence of the ascomycete fungus Penicillium subrubescens.</title>
        <authorList>
            <person name="De Vries R.P."/>
            <person name="Peng M."/>
            <person name="Dilokpimol A."/>
            <person name="Hilden K."/>
            <person name="Makela M.R."/>
            <person name="Grigoriev I."/>
            <person name="Riley R."/>
            <person name="Granchi Z."/>
        </authorList>
    </citation>
    <scope>NUCLEOTIDE SEQUENCE [LARGE SCALE GENOMIC DNA]</scope>
    <source>
        <strain evidence="1 2">CBS 132785</strain>
    </source>
</reference>
<gene>
    <name evidence="1" type="ORF">PENSUB_5595</name>
</gene>
<dbReference type="OrthoDB" id="4499616at2759"/>
<name>A0A1Q5U808_9EURO</name>
<organism evidence="1 2">
    <name type="scientific">Penicillium subrubescens</name>
    <dbReference type="NCBI Taxonomy" id="1316194"/>
    <lineage>
        <taxon>Eukaryota</taxon>
        <taxon>Fungi</taxon>
        <taxon>Dikarya</taxon>
        <taxon>Ascomycota</taxon>
        <taxon>Pezizomycotina</taxon>
        <taxon>Eurotiomycetes</taxon>
        <taxon>Eurotiomycetidae</taxon>
        <taxon>Eurotiales</taxon>
        <taxon>Aspergillaceae</taxon>
        <taxon>Penicillium</taxon>
    </lineage>
</organism>
<dbReference type="Proteomes" id="UP000186955">
    <property type="component" value="Unassembled WGS sequence"/>
</dbReference>
<protein>
    <submittedName>
        <fullName evidence="1">Uncharacterized protein</fullName>
    </submittedName>
</protein>